<evidence type="ECO:0000256" key="1">
    <source>
        <dbReference type="ARBA" id="ARBA00000085"/>
    </source>
</evidence>
<dbReference type="EMBL" id="CDGJ01000017">
    <property type="protein sequence ID" value="CEJ06166.1"/>
    <property type="molecule type" value="Genomic_DNA"/>
</dbReference>
<dbReference type="PANTHER" id="PTHR43065">
    <property type="entry name" value="SENSOR HISTIDINE KINASE"/>
    <property type="match status" value="1"/>
</dbReference>
<evidence type="ECO:0000256" key="8">
    <source>
        <dbReference type="ARBA" id="ARBA00023012"/>
    </source>
</evidence>
<dbReference type="GO" id="GO:0005524">
    <property type="term" value="F:ATP binding"/>
    <property type="evidence" value="ECO:0007669"/>
    <property type="project" value="UniProtKB-KW"/>
</dbReference>
<dbReference type="AlphaFoldDB" id="A0A8S0Y2F1"/>
<dbReference type="SMART" id="SM00388">
    <property type="entry name" value="HisKA"/>
    <property type="match status" value="1"/>
</dbReference>
<keyword evidence="9" id="KW-1133">Transmembrane helix</keyword>
<keyword evidence="4 13" id="KW-0808">Transferase</keyword>
<dbReference type="CDD" id="cd00130">
    <property type="entry name" value="PAS"/>
    <property type="match status" value="1"/>
</dbReference>
<dbReference type="PROSITE" id="PS50113">
    <property type="entry name" value="PAC"/>
    <property type="match status" value="1"/>
</dbReference>
<evidence type="ECO:0000256" key="2">
    <source>
        <dbReference type="ARBA" id="ARBA00012438"/>
    </source>
</evidence>
<dbReference type="Gene3D" id="3.30.450.20">
    <property type="entry name" value="PAS domain"/>
    <property type="match status" value="1"/>
</dbReference>
<sequence>MLLFLRKVKEHLFPMQITKRVYASVVIVVMILVLSLACLLPWEYIQVRVAHRSKDLYYVASLLESRFPKSVHDILAESQALGASPDEQARVLNKVLQPTIDHLSKYYPQMGLGYYSIALDRVLAMGPHFSATDLKPVSHDNSCFLVYQTGRPEFSRQDPAPFKPRGPVLNVVYPIYRNGQIIGHAWADIGIRDIYRDVRGAIILILLIGLGVLMMSLALAWNLFTRLSRGLQDFARALALNAQVPESLWPELTPVLEIVRKHTDQVFAACAKLQEEVAMREETEAELRQSEERFFKAFNASPSMMNIVRIGDWQIIDANESFFLATGWSRAEVIGRTAGELKIWADKEDVARLREESIRNGSTRNLETTFRTKNERVLTTLVSAERIELGQEVCILVVINDISERKQMETEMLRLDRLNLLAEMAAGISHEVRNPLTTIRGFLQILKGKKDCQSYGEYFSLMIEELDRANAIITEFLSIGRNKVGERQMHNLNSIIEALTPLIQADAVGNDKSVVLDLGDIPALLVNEKEIRQVVLNLARNGLEAMEAGGTLTIRTYATDSKVVLAVADQGSGISPECLEKLGTPFFTTKEQGTGLGLAVCYSIAARHQAEIMVDSDPRGTEFRVCFALP</sequence>
<dbReference type="Pfam" id="PF02518">
    <property type="entry name" value="HATPase_c"/>
    <property type="match status" value="1"/>
</dbReference>
<dbReference type="NCBIfam" id="TIGR00229">
    <property type="entry name" value="sensory_box"/>
    <property type="match status" value="1"/>
</dbReference>
<dbReference type="Gene3D" id="1.10.287.130">
    <property type="match status" value="1"/>
</dbReference>
<feature type="domain" description="PAS" evidence="11">
    <location>
        <begin position="290"/>
        <end position="361"/>
    </location>
</feature>
<comment type="catalytic activity">
    <reaction evidence="1">
        <text>ATP + protein L-histidine = ADP + protein N-phospho-L-histidine.</text>
        <dbReference type="EC" id="2.7.13.3"/>
    </reaction>
</comment>
<evidence type="ECO:0000259" key="11">
    <source>
        <dbReference type="PROSITE" id="PS50112"/>
    </source>
</evidence>
<feature type="transmembrane region" description="Helical" evidence="9">
    <location>
        <begin position="201"/>
        <end position="224"/>
    </location>
</feature>
<dbReference type="SMART" id="SM00387">
    <property type="entry name" value="HATPase_c"/>
    <property type="match status" value="1"/>
</dbReference>
<dbReference type="InterPro" id="IPR004358">
    <property type="entry name" value="Sig_transdc_His_kin-like_C"/>
</dbReference>
<dbReference type="SUPFAM" id="SSF47384">
    <property type="entry name" value="Homodimeric domain of signal transducing histidine kinase"/>
    <property type="match status" value="1"/>
</dbReference>
<keyword evidence="6 13" id="KW-0418">Kinase</keyword>
<keyword evidence="9" id="KW-0472">Membrane</keyword>
<dbReference type="PRINTS" id="PR00344">
    <property type="entry name" value="BCTRLSENSOR"/>
</dbReference>
<dbReference type="Proteomes" id="UP000836597">
    <property type="component" value="Chromosome"/>
</dbReference>
<evidence type="ECO:0000256" key="9">
    <source>
        <dbReference type="SAM" id="Phobius"/>
    </source>
</evidence>
<dbReference type="SMART" id="SM00091">
    <property type="entry name" value="PAS"/>
    <property type="match status" value="1"/>
</dbReference>
<keyword evidence="7" id="KW-0067">ATP-binding</keyword>
<dbReference type="InterPro" id="IPR000014">
    <property type="entry name" value="PAS"/>
</dbReference>
<gene>
    <name evidence="14" type="ORF">DEACI_0612</name>
    <name evidence="13" type="ORF">DEACI_1378</name>
</gene>
<evidence type="ECO:0000256" key="5">
    <source>
        <dbReference type="ARBA" id="ARBA00022741"/>
    </source>
</evidence>
<evidence type="ECO:0000259" key="10">
    <source>
        <dbReference type="PROSITE" id="PS50109"/>
    </source>
</evidence>
<evidence type="ECO:0000313" key="15">
    <source>
        <dbReference type="Proteomes" id="UP001071230"/>
    </source>
</evidence>
<dbReference type="GO" id="GO:0000155">
    <property type="term" value="F:phosphorelay sensor kinase activity"/>
    <property type="evidence" value="ECO:0007669"/>
    <property type="project" value="InterPro"/>
</dbReference>
<accession>A0A8S0Y2F1</accession>
<evidence type="ECO:0000256" key="7">
    <source>
        <dbReference type="ARBA" id="ARBA00022840"/>
    </source>
</evidence>
<keyword evidence="8" id="KW-0902">Two-component regulatory system</keyword>
<dbReference type="InterPro" id="IPR000700">
    <property type="entry name" value="PAS-assoc_C"/>
</dbReference>
<proteinExistence type="predicted"/>
<protein>
    <recommendedName>
        <fullName evidence="2">histidine kinase</fullName>
        <ecNumber evidence="2">2.7.13.3</ecNumber>
    </recommendedName>
</protein>
<dbReference type="RefSeq" id="WP_240984355.1">
    <property type="nucleotide sequence ID" value="NZ_CDGJ01000017.1"/>
</dbReference>
<dbReference type="InterPro" id="IPR005467">
    <property type="entry name" value="His_kinase_dom"/>
</dbReference>
<evidence type="ECO:0000313" key="14">
    <source>
        <dbReference type="EMBL" id="CEJ06166.1"/>
    </source>
</evidence>
<reference evidence="13" key="2">
    <citation type="submission" date="2020-01" db="EMBL/GenBank/DDBJ databases">
        <authorList>
            <person name="Hornung B."/>
        </authorList>
    </citation>
    <scope>NUCLEOTIDE SEQUENCE</scope>
    <source>
        <strain evidence="13">PacBioINE</strain>
    </source>
</reference>
<dbReference type="InterPro" id="IPR035965">
    <property type="entry name" value="PAS-like_dom_sf"/>
</dbReference>
<dbReference type="EC" id="2.7.13.3" evidence="2"/>
<feature type="domain" description="PAC" evidence="12">
    <location>
        <begin position="364"/>
        <end position="414"/>
    </location>
</feature>
<dbReference type="CDD" id="cd00082">
    <property type="entry name" value="HisKA"/>
    <property type="match status" value="1"/>
</dbReference>
<keyword evidence="15" id="KW-1185">Reference proteome</keyword>
<evidence type="ECO:0000259" key="12">
    <source>
        <dbReference type="PROSITE" id="PS50113"/>
    </source>
</evidence>
<evidence type="ECO:0000256" key="4">
    <source>
        <dbReference type="ARBA" id="ARBA00022679"/>
    </source>
</evidence>
<name>A0A8S0Y2F1_9FIRM</name>
<keyword evidence="5" id="KW-0547">Nucleotide-binding</keyword>
<evidence type="ECO:0000313" key="13">
    <source>
        <dbReference type="EMBL" id="CAA7600725.1"/>
    </source>
</evidence>
<keyword evidence="9" id="KW-0812">Transmembrane</keyword>
<dbReference type="InterPro" id="IPR003594">
    <property type="entry name" value="HATPase_dom"/>
</dbReference>
<dbReference type="InterPro" id="IPR003661">
    <property type="entry name" value="HisK_dim/P_dom"/>
</dbReference>
<feature type="domain" description="Histidine kinase" evidence="10">
    <location>
        <begin position="427"/>
        <end position="630"/>
    </location>
</feature>
<dbReference type="SUPFAM" id="SSF55785">
    <property type="entry name" value="PYP-like sensor domain (PAS domain)"/>
    <property type="match status" value="1"/>
</dbReference>
<evidence type="ECO:0000256" key="6">
    <source>
        <dbReference type="ARBA" id="ARBA00022777"/>
    </source>
</evidence>
<organism evidence="13">
    <name type="scientific">Acididesulfobacillus acetoxydans</name>
    <dbReference type="NCBI Taxonomy" id="1561005"/>
    <lineage>
        <taxon>Bacteria</taxon>
        <taxon>Bacillati</taxon>
        <taxon>Bacillota</taxon>
        <taxon>Clostridia</taxon>
        <taxon>Eubacteriales</taxon>
        <taxon>Peptococcaceae</taxon>
        <taxon>Acididesulfobacillus</taxon>
    </lineage>
</organism>
<dbReference type="Proteomes" id="UP001071230">
    <property type="component" value="Unassembled WGS sequence"/>
</dbReference>
<dbReference type="Gene3D" id="3.30.565.10">
    <property type="entry name" value="Histidine kinase-like ATPase, C-terminal domain"/>
    <property type="match status" value="1"/>
</dbReference>
<evidence type="ECO:0000256" key="3">
    <source>
        <dbReference type="ARBA" id="ARBA00022553"/>
    </source>
</evidence>
<dbReference type="PANTHER" id="PTHR43065:SF46">
    <property type="entry name" value="C4-DICARBOXYLATE TRANSPORT SENSOR PROTEIN DCTB"/>
    <property type="match status" value="1"/>
</dbReference>
<dbReference type="Pfam" id="PF13426">
    <property type="entry name" value="PAS_9"/>
    <property type="match status" value="1"/>
</dbReference>
<dbReference type="EMBL" id="LR746496">
    <property type="protein sequence ID" value="CAA7600725.1"/>
    <property type="molecule type" value="Genomic_DNA"/>
</dbReference>
<dbReference type="PROSITE" id="PS50112">
    <property type="entry name" value="PAS"/>
    <property type="match status" value="1"/>
</dbReference>
<dbReference type="InterPro" id="IPR036890">
    <property type="entry name" value="HATPase_C_sf"/>
</dbReference>
<keyword evidence="3" id="KW-0597">Phosphoprotein</keyword>
<dbReference type="KEGG" id="aacx:DEACI_1378"/>
<feature type="transmembrane region" description="Helical" evidence="9">
    <location>
        <begin position="20"/>
        <end position="42"/>
    </location>
</feature>
<dbReference type="InterPro" id="IPR036097">
    <property type="entry name" value="HisK_dim/P_sf"/>
</dbReference>
<reference evidence="14" key="1">
    <citation type="submission" date="2014-11" db="EMBL/GenBank/DDBJ databases">
        <authorList>
            <person name="Hornung B.V."/>
        </authorList>
    </citation>
    <scope>NUCLEOTIDE SEQUENCE</scope>
    <source>
        <strain evidence="14">INE</strain>
    </source>
</reference>
<dbReference type="PROSITE" id="PS50109">
    <property type="entry name" value="HIS_KIN"/>
    <property type="match status" value="1"/>
</dbReference>
<dbReference type="SUPFAM" id="SSF55874">
    <property type="entry name" value="ATPase domain of HSP90 chaperone/DNA topoisomerase II/histidine kinase"/>
    <property type="match status" value="1"/>
</dbReference>
<dbReference type="Pfam" id="PF00512">
    <property type="entry name" value="HisKA"/>
    <property type="match status" value="1"/>
</dbReference>